<evidence type="ECO:0000313" key="2">
    <source>
        <dbReference type="Proteomes" id="UP001458880"/>
    </source>
</evidence>
<dbReference type="Proteomes" id="UP001458880">
    <property type="component" value="Unassembled WGS sequence"/>
</dbReference>
<protein>
    <submittedName>
        <fullName evidence="1">Uncharacterized protein</fullName>
    </submittedName>
</protein>
<keyword evidence="2" id="KW-1185">Reference proteome</keyword>
<organism evidence="1 2">
    <name type="scientific">Popillia japonica</name>
    <name type="common">Japanese beetle</name>
    <dbReference type="NCBI Taxonomy" id="7064"/>
    <lineage>
        <taxon>Eukaryota</taxon>
        <taxon>Metazoa</taxon>
        <taxon>Ecdysozoa</taxon>
        <taxon>Arthropoda</taxon>
        <taxon>Hexapoda</taxon>
        <taxon>Insecta</taxon>
        <taxon>Pterygota</taxon>
        <taxon>Neoptera</taxon>
        <taxon>Endopterygota</taxon>
        <taxon>Coleoptera</taxon>
        <taxon>Polyphaga</taxon>
        <taxon>Scarabaeiformia</taxon>
        <taxon>Scarabaeidae</taxon>
        <taxon>Rutelinae</taxon>
        <taxon>Popillia</taxon>
    </lineage>
</organism>
<comment type="caution">
    <text evidence="1">The sequence shown here is derived from an EMBL/GenBank/DDBJ whole genome shotgun (WGS) entry which is preliminary data.</text>
</comment>
<sequence>MYFTLSIFKSKSSKTTSGRRGSSSYEEPVYTSKVVNKSIEQDVLALTDYCLFSDYIHNINQGRYPSECISACSGVASSHNMSSAYKSPTNFQYTKSLESSIVDEPVGKRNIQKDGMSLSKEEVAVGHVKYQPTLDLVHNEVVDLYNQNSMIYNN</sequence>
<accession>A0AAW1K5I3</accession>
<reference evidence="1 2" key="1">
    <citation type="journal article" date="2024" name="BMC Genomics">
        <title>De novo assembly and annotation of Popillia japonica's genome with initial clues to its potential as an invasive pest.</title>
        <authorList>
            <person name="Cucini C."/>
            <person name="Boschi S."/>
            <person name="Funari R."/>
            <person name="Cardaioli E."/>
            <person name="Iannotti N."/>
            <person name="Marturano G."/>
            <person name="Paoli F."/>
            <person name="Bruttini M."/>
            <person name="Carapelli A."/>
            <person name="Frati F."/>
            <person name="Nardi F."/>
        </authorList>
    </citation>
    <scope>NUCLEOTIDE SEQUENCE [LARGE SCALE GENOMIC DNA]</scope>
    <source>
        <strain evidence="1">DMR45628</strain>
    </source>
</reference>
<dbReference type="EMBL" id="JASPKY010000256">
    <property type="protein sequence ID" value="KAK9712860.1"/>
    <property type="molecule type" value="Genomic_DNA"/>
</dbReference>
<name>A0AAW1K5I3_POPJA</name>
<proteinExistence type="predicted"/>
<evidence type="ECO:0000313" key="1">
    <source>
        <dbReference type="EMBL" id="KAK9712860.1"/>
    </source>
</evidence>
<gene>
    <name evidence="1" type="ORF">QE152_g24670</name>
</gene>
<dbReference type="AlphaFoldDB" id="A0AAW1K5I3"/>